<dbReference type="HOGENOM" id="CLU_000604_92_3_9"/>
<keyword evidence="3" id="KW-1003">Cell membrane</keyword>
<dbReference type="Gene3D" id="3.40.50.300">
    <property type="entry name" value="P-loop containing nucleotide triphosphate hydrolases"/>
    <property type="match status" value="2"/>
</dbReference>
<dbReference type="FunFam" id="3.40.50.300:FF:000127">
    <property type="entry name" value="Ribose import ATP-binding protein RbsA"/>
    <property type="match status" value="1"/>
</dbReference>
<keyword evidence="11" id="KW-1185">Reference proteome</keyword>
<accession>C0C2G9</accession>
<dbReference type="EMBL" id="ABYI02000023">
    <property type="protein sequence ID" value="EEG73593.1"/>
    <property type="molecule type" value="Genomic_DNA"/>
</dbReference>
<dbReference type="PANTHER" id="PTHR43790">
    <property type="entry name" value="CARBOHYDRATE TRANSPORT ATP-BINDING PROTEIN MG119-RELATED"/>
    <property type="match status" value="1"/>
</dbReference>
<keyword evidence="6 10" id="KW-0067">ATP-binding</keyword>
<evidence type="ECO:0000256" key="3">
    <source>
        <dbReference type="ARBA" id="ARBA00022475"/>
    </source>
</evidence>
<evidence type="ECO:0000256" key="8">
    <source>
        <dbReference type="ARBA" id="ARBA00023136"/>
    </source>
</evidence>
<dbReference type="Pfam" id="PF00005">
    <property type="entry name" value="ABC_tran"/>
    <property type="match status" value="2"/>
</dbReference>
<evidence type="ECO:0000256" key="5">
    <source>
        <dbReference type="ARBA" id="ARBA00022741"/>
    </source>
</evidence>
<evidence type="ECO:0000259" key="9">
    <source>
        <dbReference type="PROSITE" id="PS50893"/>
    </source>
</evidence>
<proteinExistence type="predicted"/>
<keyword evidence="7" id="KW-1278">Translocase</keyword>
<dbReference type="InterPro" id="IPR017871">
    <property type="entry name" value="ABC_transporter-like_CS"/>
</dbReference>
<sequence length="509" mass="56486">MKGNVLEMKHISKDFSGVTVLEDIDFTLRQGEVHALVGANGAGKSTLMKIINGIWARYSGEVYLNGTKVRFKNPIDAAKRGIGMIHQELDLTPNLTVAENIYLGREPKKSGTILIDKRKMAEEAQKLLDELHFDVDAGEKVVNLPTAKQQLALIARTVSMEASLIIMDEPTSSLSISEIDNLFRVIKELKSRGISIIYISHFLEEIFKIADRVTVLRNGRLVGTKYAAETQIGEVISMMVGEGHTQDKKFYREHPSDEIHLKVENMSQVQGQVHDISFVLHKGEILGVAGVLGSGRTEIGKMIFGAMKKRPGYKLELSGGTCAMKSPKEAVNRGVAFVSENRKTEGLIMKASLLSNIALVPLARQRTPWVNHRRLERTAKTMGSRMSLKYSAMSQTADSLSGGNQQKIVLSKWLATDINLLILDQPTRGIDVGAKNEIYALADELARKGTSIIYISDELEELYNLCDRILVIKKGGIVADMENYDRQVTKAELFEKMITDKEGETVDLL</sequence>
<keyword evidence="8" id="KW-0472">Membrane</keyword>
<dbReference type="eggNOG" id="COG1129">
    <property type="taxonomic scope" value="Bacteria"/>
</dbReference>
<keyword evidence="4" id="KW-0677">Repeat</keyword>
<evidence type="ECO:0000256" key="1">
    <source>
        <dbReference type="ARBA" id="ARBA00004202"/>
    </source>
</evidence>
<dbReference type="RefSeq" id="WP_006443630.1">
    <property type="nucleotide sequence ID" value="NZ_CP036524.1"/>
</dbReference>
<dbReference type="InterPro" id="IPR050107">
    <property type="entry name" value="ABC_carbohydrate_import_ATPase"/>
</dbReference>
<dbReference type="PROSITE" id="PS50893">
    <property type="entry name" value="ABC_TRANSPORTER_2"/>
    <property type="match status" value="2"/>
</dbReference>
<dbReference type="SUPFAM" id="SSF52540">
    <property type="entry name" value="P-loop containing nucleoside triphosphate hydrolases"/>
    <property type="match status" value="2"/>
</dbReference>
<comment type="subcellular location">
    <subcellularLocation>
        <location evidence="1">Cell membrane</location>
        <topology evidence="1">Peripheral membrane protein</topology>
    </subcellularLocation>
</comment>
<dbReference type="GO" id="GO:0005886">
    <property type="term" value="C:plasma membrane"/>
    <property type="evidence" value="ECO:0007669"/>
    <property type="project" value="UniProtKB-SubCell"/>
</dbReference>
<dbReference type="InterPro" id="IPR003439">
    <property type="entry name" value="ABC_transporter-like_ATP-bd"/>
</dbReference>
<feature type="domain" description="ABC transporter" evidence="9">
    <location>
        <begin position="261"/>
        <end position="499"/>
    </location>
</feature>
<gene>
    <name evidence="10" type="ORF">CLOHYLEM_06275</name>
</gene>
<dbReference type="PROSITE" id="PS00211">
    <property type="entry name" value="ABC_TRANSPORTER_1"/>
    <property type="match status" value="1"/>
</dbReference>
<dbReference type="SMART" id="SM00382">
    <property type="entry name" value="AAA"/>
    <property type="match status" value="2"/>
</dbReference>
<evidence type="ECO:0000256" key="7">
    <source>
        <dbReference type="ARBA" id="ARBA00022967"/>
    </source>
</evidence>
<dbReference type="InterPro" id="IPR003593">
    <property type="entry name" value="AAA+_ATPase"/>
</dbReference>
<dbReference type="GO" id="GO:0016887">
    <property type="term" value="F:ATP hydrolysis activity"/>
    <property type="evidence" value="ECO:0007669"/>
    <property type="project" value="InterPro"/>
</dbReference>
<keyword evidence="2" id="KW-0813">Transport</keyword>
<dbReference type="GO" id="GO:0005524">
    <property type="term" value="F:ATP binding"/>
    <property type="evidence" value="ECO:0007669"/>
    <property type="project" value="UniProtKB-KW"/>
</dbReference>
<evidence type="ECO:0000313" key="11">
    <source>
        <dbReference type="Proteomes" id="UP000004893"/>
    </source>
</evidence>
<protein>
    <submittedName>
        <fullName evidence="10">ABC transporter, ATP-binding protein</fullName>
    </submittedName>
</protein>
<dbReference type="Proteomes" id="UP000004893">
    <property type="component" value="Unassembled WGS sequence"/>
</dbReference>
<name>C0C2G9_9FIRM</name>
<reference evidence="10" key="2">
    <citation type="submission" date="2013-06" db="EMBL/GenBank/DDBJ databases">
        <title>Draft genome sequence of Clostridium hylemonae (DSM 15053).</title>
        <authorList>
            <person name="Sudarsanam P."/>
            <person name="Ley R."/>
            <person name="Guruge J."/>
            <person name="Turnbaugh P.J."/>
            <person name="Mahowald M."/>
            <person name="Liep D."/>
            <person name="Gordon J."/>
        </authorList>
    </citation>
    <scope>NUCLEOTIDE SEQUENCE</scope>
    <source>
        <strain evidence="10">DSM 15053</strain>
    </source>
</reference>
<dbReference type="AlphaFoldDB" id="C0C2G9"/>
<evidence type="ECO:0000313" key="10">
    <source>
        <dbReference type="EMBL" id="EEG73593.1"/>
    </source>
</evidence>
<feature type="domain" description="ABC transporter" evidence="9">
    <location>
        <begin position="6"/>
        <end position="243"/>
    </location>
</feature>
<keyword evidence="5" id="KW-0547">Nucleotide-binding</keyword>
<organism evidence="10 11">
    <name type="scientific">[Clostridium] hylemonae DSM 15053</name>
    <dbReference type="NCBI Taxonomy" id="553973"/>
    <lineage>
        <taxon>Bacteria</taxon>
        <taxon>Bacillati</taxon>
        <taxon>Bacillota</taxon>
        <taxon>Clostridia</taxon>
        <taxon>Lachnospirales</taxon>
        <taxon>Lachnospiraceae</taxon>
    </lineage>
</organism>
<comment type="caution">
    <text evidence="10">The sequence shown here is derived from an EMBL/GenBank/DDBJ whole genome shotgun (WGS) entry which is preliminary data.</text>
</comment>
<dbReference type="CDD" id="cd03216">
    <property type="entry name" value="ABC_Carb_Monos_I"/>
    <property type="match status" value="1"/>
</dbReference>
<evidence type="ECO:0000256" key="6">
    <source>
        <dbReference type="ARBA" id="ARBA00022840"/>
    </source>
</evidence>
<dbReference type="PANTHER" id="PTHR43790:SF9">
    <property type="entry name" value="GALACTOFURANOSE TRANSPORTER ATP-BINDING PROTEIN YTFR"/>
    <property type="match status" value="1"/>
</dbReference>
<dbReference type="CDD" id="cd03215">
    <property type="entry name" value="ABC_Carb_Monos_II"/>
    <property type="match status" value="1"/>
</dbReference>
<dbReference type="InterPro" id="IPR027417">
    <property type="entry name" value="P-loop_NTPase"/>
</dbReference>
<evidence type="ECO:0000256" key="2">
    <source>
        <dbReference type="ARBA" id="ARBA00022448"/>
    </source>
</evidence>
<dbReference type="STRING" id="553973.CLOHYLEM_06275"/>
<reference evidence="10" key="1">
    <citation type="submission" date="2009-02" db="EMBL/GenBank/DDBJ databases">
        <authorList>
            <person name="Fulton L."/>
            <person name="Clifton S."/>
            <person name="Fulton B."/>
            <person name="Xu J."/>
            <person name="Minx P."/>
            <person name="Pepin K.H."/>
            <person name="Johnson M."/>
            <person name="Bhonagiri V."/>
            <person name="Nash W.E."/>
            <person name="Mardis E.R."/>
            <person name="Wilson R.K."/>
        </authorList>
    </citation>
    <scope>NUCLEOTIDE SEQUENCE [LARGE SCALE GENOMIC DNA]</scope>
    <source>
        <strain evidence="10">DSM 15053</strain>
    </source>
</reference>
<evidence type="ECO:0000256" key="4">
    <source>
        <dbReference type="ARBA" id="ARBA00022737"/>
    </source>
</evidence>